<reference evidence="1" key="2">
    <citation type="journal article" date="2015" name="Data Brief">
        <title>Shoot transcriptome of the giant reed, Arundo donax.</title>
        <authorList>
            <person name="Barrero R.A."/>
            <person name="Guerrero F.D."/>
            <person name="Moolhuijzen P."/>
            <person name="Goolsby J.A."/>
            <person name="Tidwell J."/>
            <person name="Bellgard S.E."/>
            <person name="Bellgard M.I."/>
        </authorList>
    </citation>
    <scope>NUCLEOTIDE SEQUENCE</scope>
    <source>
        <tissue evidence="1">Shoot tissue taken approximately 20 cm above the soil surface</tissue>
    </source>
</reference>
<protein>
    <submittedName>
        <fullName evidence="1">Uncharacterized protein</fullName>
    </submittedName>
</protein>
<dbReference type="AlphaFoldDB" id="A0A0A9H159"/>
<reference evidence="1" key="1">
    <citation type="submission" date="2014-09" db="EMBL/GenBank/DDBJ databases">
        <authorList>
            <person name="Magalhaes I.L.F."/>
            <person name="Oliveira U."/>
            <person name="Santos F.R."/>
            <person name="Vidigal T.H.D.A."/>
            <person name="Brescovit A.D."/>
            <person name="Santos A.J."/>
        </authorList>
    </citation>
    <scope>NUCLEOTIDE SEQUENCE</scope>
    <source>
        <tissue evidence="1">Shoot tissue taken approximately 20 cm above the soil surface</tissue>
    </source>
</reference>
<proteinExistence type="predicted"/>
<evidence type="ECO:0000313" key="1">
    <source>
        <dbReference type="EMBL" id="JAE30512.1"/>
    </source>
</evidence>
<name>A0A0A9H159_ARUDO</name>
<dbReference type="EMBL" id="GBRH01167384">
    <property type="protein sequence ID" value="JAE30512.1"/>
    <property type="molecule type" value="Transcribed_RNA"/>
</dbReference>
<organism evidence="1">
    <name type="scientific">Arundo donax</name>
    <name type="common">Giant reed</name>
    <name type="synonym">Donax arundinaceus</name>
    <dbReference type="NCBI Taxonomy" id="35708"/>
    <lineage>
        <taxon>Eukaryota</taxon>
        <taxon>Viridiplantae</taxon>
        <taxon>Streptophyta</taxon>
        <taxon>Embryophyta</taxon>
        <taxon>Tracheophyta</taxon>
        <taxon>Spermatophyta</taxon>
        <taxon>Magnoliopsida</taxon>
        <taxon>Liliopsida</taxon>
        <taxon>Poales</taxon>
        <taxon>Poaceae</taxon>
        <taxon>PACMAD clade</taxon>
        <taxon>Arundinoideae</taxon>
        <taxon>Arundineae</taxon>
        <taxon>Arundo</taxon>
    </lineage>
</organism>
<sequence>MMESAQLLKKNNLEIHKGNYINSFSVLSSKEILNVSNIVDVKLGNSVEEEIRVVENV</sequence>
<accession>A0A0A9H159</accession>